<keyword evidence="8" id="KW-1185">Reference proteome</keyword>
<comment type="caution">
    <text evidence="7">The sequence shown here is derived from an EMBL/GenBank/DDBJ whole genome shotgun (WGS) entry which is preliminary data.</text>
</comment>
<gene>
    <name evidence="7" type="ORF">GCM10022287_04340</name>
</gene>
<proteinExistence type="predicted"/>
<dbReference type="PROSITE" id="PS50977">
    <property type="entry name" value="HTH_TETR_2"/>
    <property type="match status" value="1"/>
</dbReference>
<feature type="region of interest" description="Disordered" evidence="5">
    <location>
        <begin position="244"/>
        <end position="267"/>
    </location>
</feature>
<dbReference type="PANTHER" id="PTHR30055">
    <property type="entry name" value="HTH-TYPE TRANSCRIPTIONAL REGULATOR RUTR"/>
    <property type="match status" value="1"/>
</dbReference>
<dbReference type="InterPro" id="IPR009057">
    <property type="entry name" value="Homeodomain-like_sf"/>
</dbReference>
<evidence type="ECO:0000313" key="7">
    <source>
        <dbReference type="EMBL" id="GAA4168749.1"/>
    </source>
</evidence>
<dbReference type="InterPro" id="IPR050109">
    <property type="entry name" value="HTH-type_TetR-like_transc_reg"/>
</dbReference>
<keyword evidence="3" id="KW-0804">Transcription</keyword>
<feature type="domain" description="HTH tetR-type" evidence="6">
    <location>
        <begin position="49"/>
        <end position="109"/>
    </location>
</feature>
<keyword evidence="1" id="KW-0805">Transcription regulation</keyword>
<reference evidence="8" key="1">
    <citation type="journal article" date="2019" name="Int. J. Syst. Evol. Microbiol.">
        <title>The Global Catalogue of Microorganisms (GCM) 10K type strain sequencing project: providing services to taxonomists for standard genome sequencing and annotation.</title>
        <authorList>
            <consortium name="The Broad Institute Genomics Platform"/>
            <consortium name="The Broad Institute Genome Sequencing Center for Infectious Disease"/>
            <person name="Wu L."/>
            <person name="Ma J."/>
        </authorList>
    </citation>
    <scope>NUCLEOTIDE SEQUENCE [LARGE SCALE GENOMIC DNA]</scope>
    <source>
        <strain evidence="8">JCM 17591</strain>
    </source>
</reference>
<feature type="DNA-binding region" description="H-T-H motif" evidence="4">
    <location>
        <begin position="72"/>
        <end position="91"/>
    </location>
</feature>
<dbReference type="PANTHER" id="PTHR30055:SF234">
    <property type="entry name" value="HTH-TYPE TRANSCRIPTIONAL REGULATOR BETI"/>
    <property type="match status" value="1"/>
</dbReference>
<dbReference type="Proteomes" id="UP001501079">
    <property type="component" value="Unassembled WGS sequence"/>
</dbReference>
<dbReference type="PRINTS" id="PR00455">
    <property type="entry name" value="HTHTETR"/>
</dbReference>
<dbReference type="SUPFAM" id="SSF46689">
    <property type="entry name" value="Homeodomain-like"/>
    <property type="match status" value="1"/>
</dbReference>
<accession>A0ABP7ZRM9</accession>
<evidence type="ECO:0000259" key="6">
    <source>
        <dbReference type="PROSITE" id="PS50977"/>
    </source>
</evidence>
<dbReference type="EMBL" id="BAABBW010000001">
    <property type="protein sequence ID" value="GAA4168749.1"/>
    <property type="molecule type" value="Genomic_DNA"/>
</dbReference>
<evidence type="ECO:0000256" key="2">
    <source>
        <dbReference type="ARBA" id="ARBA00023125"/>
    </source>
</evidence>
<protein>
    <recommendedName>
        <fullName evidence="6">HTH tetR-type domain-containing protein</fullName>
    </recommendedName>
</protein>
<organism evidence="7 8">
    <name type="scientific">Gryllotalpicola koreensis</name>
    <dbReference type="NCBI Taxonomy" id="993086"/>
    <lineage>
        <taxon>Bacteria</taxon>
        <taxon>Bacillati</taxon>
        <taxon>Actinomycetota</taxon>
        <taxon>Actinomycetes</taxon>
        <taxon>Micrococcales</taxon>
        <taxon>Microbacteriaceae</taxon>
        <taxon>Gryllotalpicola</taxon>
    </lineage>
</organism>
<dbReference type="InterPro" id="IPR001647">
    <property type="entry name" value="HTH_TetR"/>
</dbReference>
<evidence type="ECO:0000313" key="8">
    <source>
        <dbReference type="Proteomes" id="UP001501079"/>
    </source>
</evidence>
<evidence type="ECO:0000256" key="4">
    <source>
        <dbReference type="PROSITE-ProRule" id="PRU00335"/>
    </source>
</evidence>
<dbReference type="Gene3D" id="1.10.357.10">
    <property type="entry name" value="Tetracycline Repressor, domain 2"/>
    <property type="match status" value="1"/>
</dbReference>
<sequence>MSVLEPTFSNAGTIYRETTTRQEALAKTQGDAEGWGSVAKRKNVHYTTPENEKAILDAVMELALDAGYEGTTMAEVSRVSGLPIGSVYWHFENKEKLFAALLDYCFEQWRETVAGQTQQQLLRTSIAGSSAPASDRGHVRDTFWIIGLILALEKRLSDNEARKRYLEIRAQMYETALGQVGGQFPPEALEADPELPRKIVAFGRALIEGLYISAAAGDDVDFDQLAELSTLAVDLLTEHYAKLGAETTAKPQQKPKPKQTPADSEES</sequence>
<dbReference type="Pfam" id="PF00440">
    <property type="entry name" value="TetR_N"/>
    <property type="match status" value="1"/>
</dbReference>
<evidence type="ECO:0000256" key="1">
    <source>
        <dbReference type="ARBA" id="ARBA00023015"/>
    </source>
</evidence>
<name>A0ABP7ZRM9_9MICO</name>
<keyword evidence="2 4" id="KW-0238">DNA-binding</keyword>
<evidence type="ECO:0000256" key="3">
    <source>
        <dbReference type="ARBA" id="ARBA00023163"/>
    </source>
</evidence>
<evidence type="ECO:0000256" key="5">
    <source>
        <dbReference type="SAM" id="MobiDB-lite"/>
    </source>
</evidence>